<evidence type="ECO:0000256" key="1">
    <source>
        <dbReference type="ARBA" id="ARBA00022553"/>
    </source>
</evidence>
<dbReference type="SMART" id="SM00448">
    <property type="entry name" value="REC"/>
    <property type="match status" value="1"/>
</dbReference>
<dbReference type="InterPro" id="IPR001789">
    <property type="entry name" value="Sig_transdc_resp-reg_receiver"/>
</dbReference>
<sequence length="210" mass="22262">MTATTSVLVADDQRLIREGIASLLTLQPGVRVLGTAENGSAAVDLALELTPDVVLMDVRMPGMDGLAAAAALRDHTKVLMLTTFDDDEYVIAALHAGAHGYLLKDLPATELAAAIRLAHAGIDQYSATVSARVLRMLRAPTSSPAAVHTLTKRESEILRLLATGASNREIARALYVSEGTVKNHVSSVLTRLGVRDRTQAAIYALDRGLA</sequence>
<dbReference type="PROSITE" id="PS50110">
    <property type="entry name" value="RESPONSE_REGULATORY"/>
    <property type="match status" value="1"/>
</dbReference>
<accession>A0ABX8CM09</accession>
<dbReference type="Pfam" id="PF00072">
    <property type="entry name" value="Response_reg"/>
    <property type="match status" value="1"/>
</dbReference>
<dbReference type="PROSITE" id="PS50043">
    <property type="entry name" value="HTH_LUXR_2"/>
    <property type="match status" value="1"/>
</dbReference>
<dbReference type="InterPro" id="IPR000792">
    <property type="entry name" value="Tscrpt_reg_LuxR_C"/>
</dbReference>
<evidence type="ECO:0000313" key="6">
    <source>
        <dbReference type="EMBL" id="QVI20996.1"/>
    </source>
</evidence>
<evidence type="ECO:0000256" key="3">
    <source>
        <dbReference type="PROSITE-ProRule" id="PRU00169"/>
    </source>
</evidence>
<evidence type="ECO:0000259" key="4">
    <source>
        <dbReference type="PROSITE" id="PS50043"/>
    </source>
</evidence>
<feature type="domain" description="Response regulatory" evidence="5">
    <location>
        <begin position="6"/>
        <end position="119"/>
    </location>
</feature>
<keyword evidence="7" id="KW-1185">Reference proteome</keyword>
<dbReference type="SMART" id="SM00421">
    <property type="entry name" value="HTH_LUXR"/>
    <property type="match status" value="1"/>
</dbReference>
<evidence type="ECO:0000259" key="5">
    <source>
        <dbReference type="PROSITE" id="PS50110"/>
    </source>
</evidence>
<dbReference type="PROSITE" id="PS00622">
    <property type="entry name" value="HTH_LUXR_1"/>
    <property type="match status" value="1"/>
</dbReference>
<dbReference type="Proteomes" id="UP000683310">
    <property type="component" value="Chromosome"/>
</dbReference>
<dbReference type="EMBL" id="CP074371">
    <property type="protein sequence ID" value="QVI20996.1"/>
    <property type="molecule type" value="Genomic_DNA"/>
</dbReference>
<dbReference type="InterPro" id="IPR039420">
    <property type="entry name" value="WalR-like"/>
</dbReference>
<dbReference type="PANTHER" id="PTHR43214">
    <property type="entry name" value="TWO-COMPONENT RESPONSE REGULATOR"/>
    <property type="match status" value="1"/>
</dbReference>
<dbReference type="PRINTS" id="PR00038">
    <property type="entry name" value="HTHLUXR"/>
</dbReference>
<dbReference type="InterPro" id="IPR058245">
    <property type="entry name" value="NreC/VraR/RcsB-like_REC"/>
</dbReference>
<keyword evidence="1 3" id="KW-0597">Phosphoprotein</keyword>
<dbReference type="InterPro" id="IPR011006">
    <property type="entry name" value="CheY-like_superfamily"/>
</dbReference>
<dbReference type="CDD" id="cd17535">
    <property type="entry name" value="REC_NarL-like"/>
    <property type="match status" value="1"/>
</dbReference>
<feature type="domain" description="HTH luxR-type" evidence="4">
    <location>
        <begin position="143"/>
        <end position="208"/>
    </location>
</feature>
<gene>
    <name evidence="6" type="ORF">KHQ06_33880</name>
</gene>
<dbReference type="Pfam" id="PF00196">
    <property type="entry name" value="GerE"/>
    <property type="match status" value="1"/>
</dbReference>
<reference evidence="6 7" key="1">
    <citation type="submission" date="2021-04" db="EMBL/GenBank/DDBJ databases">
        <title>Nocardia tengchongensis.</title>
        <authorList>
            <person name="Zhuang k."/>
            <person name="Ran Y."/>
            <person name="Li W."/>
        </authorList>
    </citation>
    <scope>NUCLEOTIDE SEQUENCE [LARGE SCALE GENOMIC DNA]</scope>
    <source>
        <strain evidence="6 7">CFH S0057</strain>
    </source>
</reference>
<proteinExistence type="predicted"/>
<feature type="modified residue" description="4-aspartylphosphate" evidence="3">
    <location>
        <position position="57"/>
    </location>
</feature>
<organism evidence="6 7">
    <name type="scientific">Nocardia tengchongensis</name>
    <dbReference type="NCBI Taxonomy" id="2055889"/>
    <lineage>
        <taxon>Bacteria</taxon>
        <taxon>Bacillati</taxon>
        <taxon>Actinomycetota</taxon>
        <taxon>Actinomycetes</taxon>
        <taxon>Mycobacteriales</taxon>
        <taxon>Nocardiaceae</taxon>
        <taxon>Nocardia</taxon>
    </lineage>
</organism>
<protein>
    <submittedName>
        <fullName evidence="6">Response regulator transcription factor</fullName>
    </submittedName>
</protein>
<keyword evidence="2" id="KW-0238">DNA-binding</keyword>
<dbReference type="SUPFAM" id="SSF52172">
    <property type="entry name" value="CheY-like"/>
    <property type="match status" value="1"/>
</dbReference>
<dbReference type="CDD" id="cd06170">
    <property type="entry name" value="LuxR_C_like"/>
    <property type="match status" value="1"/>
</dbReference>
<evidence type="ECO:0000256" key="2">
    <source>
        <dbReference type="ARBA" id="ARBA00023125"/>
    </source>
</evidence>
<evidence type="ECO:0000313" key="7">
    <source>
        <dbReference type="Proteomes" id="UP000683310"/>
    </source>
</evidence>
<dbReference type="PANTHER" id="PTHR43214:SF43">
    <property type="entry name" value="TWO-COMPONENT RESPONSE REGULATOR"/>
    <property type="match status" value="1"/>
</dbReference>
<dbReference type="Gene3D" id="3.40.50.2300">
    <property type="match status" value="1"/>
</dbReference>
<name>A0ABX8CM09_9NOCA</name>